<keyword evidence="2 3" id="KW-0862">Zinc</keyword>
<name>A0A3P6T8Y4_CYLGO</name>
<dbReference type="Gene3D" id="3.40.390.10">
    <property type="entry name" value="Collagenase (Catalytic Domain)"/>
    <property type="match status" value="1"/>
</dbReference>
<dbReference type="AlphaFoldDB" id="A0A3P6T8Y4"/>
<dbReference type="GO" id="GO:0006508">
    <property type="term" value="P:proteolysis"/>
    <property type="evidence" value="ECO:0007669"/>
    <property type="project" value="UniProtKB-KW"/>
</dbReference>
<dbReference type="GO" id="GO:0008270">
    <property type="term" value="F:zinc ion binding"/>
    <property type="evidence" value="ECO:0007669"/>
    <property type="project" value="UniProtKB-UniRule"/>
</dbReference>
<dbReference type="Proteomes" id="UP000271889">
    <property type="component" value="Unassembled WGS sequence"/>
</dbReference>
<keyword evidence="1" id="KW-1015">Disulfide bond</keyword>
<feature type="active site" evidence="2">
    <location>
        <position position="127"/>
    </location>
</feature>
<organism evidence="6 7">
    <name type="scientific">Cylicostephanus goldi</name>
    <name type="common">Nematode worm</name>
    <dbReference type="NCBI Taxonomy" id="71465"/>
    <lineage>
        <taxon>Eukaryota</taxon>
        <taxon>Metazoa</taxon>
        <taxon>Ecdysozoa</taxon>
        <taxon>Nematoda</taxon>
        <taxon>Chromadorea</taxon>
        <taxon>Rhabditida</taxon>
        <taxon>Rhabditina</taxon>
        <taxon>Rhabditomorpha</taxon>
        <taxon>Strongyloidea</taxon>
        <taxon>Strongylidae</taxon>
        <taxon>Cylicostephanus</taxon>
    </lineage>
</organism>
<dbReference type="OrthoDB" id="5863434at2759"/>
<protein>
    <recommendedName>
        <fullName evidence="3">Metalloendopeptidase</fullName>
        <ecNumber evidence="3">3.4.24.-</ecNumber>
    </recommendedName>
</protein>
<evidence type="ECO:0000256" key="1">
    <source>
        <dbReference type="ARBA" id="ARBA00023157"/>
    </source>
</evidence>
<feature type="binding site" evidence="2">
    <location>
        <position position="126"/>
    </location>
    <ligand>
        <name>Zn(2+)</name>
        <dbReference type="ChEBI" id="CHEBI:29105"/>
        <note>catalytic</note>
    </ligand>
</feature>
<feature type="binding site" evidence="2">
    <location>
        <position position="130"/>
    </location>
    <ligand>
        <name>Zn(2+)</name>
        <dbReference type="ChEBI" id="CHEBI:29105"/>
        <note>catalytic</note>
    </ligand>
</feature>
<gene>
    <name evidence="6" type="ORF">CGOC_LOCUS5467</name>
</gene>
<keyword evidence="2 3" id="KW-0482">Metalloprotease</keyword>
<dbReference type="InterPro" id="IPR006026">
    <property type="entry name" value="Peptidase_Metallo"/>
</dbReference>
<evidence type="ECO:0000256" key="3">
    <source>
        <dbReference type="RuleBase" id="RU361183"/>
    </source>
</evidence>
<dbReference type="InterPro" id="IPR001506">
    <property type="entry name" value="Peptidase_M12A"/>
</dbReference>
<comment type="cofactor">
    <cofactor evidence="2 3">
        <name>Zn(2+)</name>
        <dbReference type="ChEBI" id="CHEBI:29105"/>
    </cofactor>
    <text evidence="2 3">Binds 1 zinc ion per subunit.</text>
</comment>
<accession>A0A3P6T8Y4</accession>
<feature type="transmembrane region" description="Helical" evidence="4">
    <location>
        <begin position="38"/>
        <end position="60"/>
    </location>
</feature>
<dbReference type="Pfam" id="PF01400">
    <property type="entry name" value="Astacin"/>
    <property type="match status" value="1"/>
</dbReference>
<dbReference type="SMART" id="SM00235">
    <property type="entry name" value="ZnMc"/>
    <property type="match status" value="1"/>
</dbReference>
<dbReference type="SUPFAM" id="SSF55486">
    <property type="entry name" value="Metalloproteases ('zincins'), catalytic domain"/>
    <property type="match status" value="1"/>
</dbReference>
<evidence type="ECO:0000259" key="5">
    <source>
        <dbReference type="PROSITE" id="PS51864"/>
    </source>
</evidence>
<dbReference type="InterPro" id="IPR024079">
    <property type="entry name" value="MetalloPept_cat_dom_sf"/>
</dbReference>
<keyword evidence="2 3" id="KW-0479">Metal-binding</keyword>
<dbReference type="PRINTS" id="PR00480">
    <property type="entry name" value="ASTACIN"/>
</dbReference>
<dbReference type="PANTHER" id="PTHR10127:SF833">
    <property type="entry name" value="ZINC METALLOPROTEINASE NAS-32"/>
    <property type="match status" value="1"/>
</dbReference>
<dbReference type="PANTHER" id="PTHR10127">
    <property type="entry name" value="DISCOIDIN, CUB, EGF, LAMININ , AND ZINC METALLOPROTEASE DOMAIN CONTAINING"/>
    <property type="match status" value="1"/>
</dbReference>
<feature type="binding site" evidence="2">
    <location>
        <position position="136"/>
    </location>
    <ligand>
        <name>Zn(2+)</name>
        <dbReference type="ChEBI" id="CHEBI:29105"/>
        <note>catalytic</note>
    </ligand>
</feature>
<keyword evidence="7" id="KW-1185">Reference proteome</keyword>
<dbReference type="PROSITE" id="PS51864">
    <property type="entry name" value="ASTACIN"/>
    <property type="match status" value="1"/>
</dbReference>
<keyword evidence="2 3" id="KW-0378">Hydrolase</keyword>
<keyword evidence="2 3" id="KW-0645">Protease</keyword>
<dbReference type="GO" id="GO:0004222">
    <property type="term" value="F:metalloendopeptidase activity"/>
    <property type="evidence" value="ECO:0007669"/>
    <property type="project" value="UniProtKB-UniRule"/>
</dbReference>
<reference evidence="6 7" key="1">
    <citation type="submission" date="2018-11" db="EMBL/GenBank/DDBJ databases">
        <authorList>
            <consortium name="Pathogen Informatics"/>
        </authorList>
    </citation>
    <scope>NUCLEOTIDE SEQUENCE [LARGE SCALE GENOMIC DNA]</scope>
</reference>
<keyword evidence="4" id="KW-0472">Membrane</keyword>
<comment type="caution">
    <text evidence="2">Lacks conserved residue(s) required for the propagation of feature annotation.</text>
</comment>
<sequence>MDWLEKNIVVDEKTRTKRQVAGAAALWTDKRVYYHYDATIGVVYSSSLIFAISCTFFSGARKKSIAQQSFNYLQARTCVTFVENATAPNRVRVFNGDGCWSSIGMVGGVQNLSLGSGCDEIGIVAHEFAHTLGSFHTQMRSDRDNYVTVDLTNVPVSVFQIFVQAKAAKLSLTAAADS</sequence>
<proteinExistence type="predicted"/>
<evidence type="ECO:0000256" key="2">
    <source>
        <dbReference type="PROSITE-ProRule" id="PRU01211"/>
    </source>
</evidence>
<feature type="domain" description="Peptidase M12A" evidence="5">
    <location>
        <begin position="18"/>
        <end position="178"/>
    </location>
</feature>
<dbReference type="EMBL" id="UYRV01016632">
    <property type="protein sequence ID" value="VDK62278.1"/>
    <property type="molecule type" value="Genomic_DNA"/>
</dbReference>
<evidence type="ECO:0000256" key="4">
    <source>
        <dbReference type="SAM" id="Phobius"/>
    </source>
</evidence>
<keyword evidence="4" id="KW-0812">Transmembrane</keyword>
<dbReference type="EC" id="3.4.24.-" evidence="3"/>
<evidence type="ECO:0000313" key="6">
    <source>
        <dbReference type="EMBL" id="VDK62278.1"/>
    </source>
</evidence>
<evidence type="ECO:0000313" key="7">
    <source>
        <dbReference type="Proteomes" id="UP000271889"/>
    </source>
</evidence>
<keyword evidence="4" id="KW-1133">Transmembrane helix</keyword>